<dbReference type="InterPro" id="IPR021109">
    <property type="entry name" value="Peptidase_aspartic_dom_sf"/>
</dbReference>
<evidence type="ECO:0000259" key="4">
    <source>
        <dbReference type="PROSITE" id="PS51767"/>
    </source>
</evidence>
<dbReference type="AlphaFoldDB" id="A0A812MR04"/>
<dbReference type="GO" id="GO:0016811">
    <property type="term" value="F:hydrolase activity, acting on carbon-nitrogen (but not peptide) bonds, in linear amides"/>
    <property type="evidence" value="ECO:0007669"/>
    <property type="project" value="InterPro"/>
</dbReference>
<dbReference type="SUPFAM" id="SSF50630">
    <property type="entry name" value="Acid proteases"/>
    <property type="match status" value="1"/>
</dbReference>
<dbReference type="PROSITE" id="PS50004">
    <property type="entry name" value="C2"/>
    <property type="match status" value="1"/>
</dbReference>
<protein>
    <submittedName>
        <fullName evidence="5">GAT1_2.1 protein</fullName>
    </submittedName>
</protein>
<feature type="domain" description="Peptidase A1" evidence="4">
    <location>
        <begin position="617"/>
        <end position="958"/>
    </location>
</feature>
<feature type="transmembrane region" description="Helical" evidence="2">
    <location>
        <begin position="1011"/>
        <end position="1029"/>
    </location>
</feature>
<evidence type="ECO:0000259" key="3">
    <source>
        <dbReference type="PROSITE" id="PS50004"/>
    </source>
</evidence>
<feature type="region of interest" description="Disordered" evidence="1">
    <location>
        <begin position="56"/>
        <end position="81"/>
    </location>
</feature>
<evidence type="ECO:0000256" key="2">
    <source>
        <dbReference type="SAM" id="Phobius"/>
    </source>
</evidence>
<dbReference type="InterPro" id="IPR035892">
    <property type="entry name" value="C2_domain_sf"/>
</dbReference>
<reference evidence="5" key="1">
    <citation type="submission" date="2021-02" db="EMBL/GenBank/DDBJ databases">
        <authorList>
            <person name="Dougan E. K."/>
            <person name="Rhodes N."/>
            <person name="Thang M."/>
            <person name="Chan C."/>
        </authorList>
    </citation>
    <scope>NUCLEOTIDE SEQUENCE</scope>
</reference>
<feature type="region of interest" description="Disordered" evidence="1">
    <location>
        <begin position="410"/>
        <end position="430"/>
    </location>
</feature>
<keyword evidence="2" id="KW-0812">Transmembrane</keyword>
<dbReference type="Gene3D" id="3.40.50.880">
    <property type="match status" value="1"/>
</dbReference>
<dbReference type="GO" id="GO:0005829">
    <property type="term" value="C:cytosol"/>
    <property type="evidence" value="ECO:0007669"/>
    <property type="project" value="TreeGrafter"/>
</dbReference>
<dbReference type="CDD" id="cd05471">
    <property type="entry name" value="pepsin_like"/>
    <property type="match status" value="1"/>
</dbReference>
<dbReference type="Gene3D" id="2.60.40.150">
    <property type="entry name" value="C2 domain"/>
    <property type="match status" value="1"/>
</dbReference>
<feature type="region of interest" description="Disordered" evidence="1">
    <location>
        <begin position="1054"/>
        <end position="1087"/>
    </location>
</feature>
<name>A0A812MR04_9DINO</name>
<evidence type="ECO:0000313" key="6">
    <source>
        <dbReference type="Proteomes" id="UP000604046"/>
    </source>
</evidence>
<comment type="caution">
    <text evidence="5">The sequence shown here is derived from an EMBL/GenBank/DDBJ whole genome shotgun (WGS) entry which is preliminary data.</text>
</comment>
<dbReference type="PANTHER" id="PTHR43235:SF1">
    <property type="entry name" value="GLUTAMINE AMIDOTRANSFERASE PB2B2.05-RELATED"/>
    <property type="match status" value="1"/>
</dbReference>
<gene>
    <name evidence="5" type="primary">GAT1_2.1</name>
    <name evidence="5" type="ORF">SNAT2548_LOCUS14585</name>
</gene>
<accession>A0A812MR04</accession>
<dbReference type="SUPFAM" id="SSF49562">
    <property type="entry name" value="C2 domain (Calcium/lipid-binding domain, CaLB)"/>
    <property type="match status" value="1"/>
</dbReference>
<keyword evidence="6" id="KW-1185">Reference proteome</keyword>
<dbReference type="Pfam" id="PF07722">
    <property type="entry name" value="Peptidase_C26"/>
    <property type="match status" value="1"/>
</dbReference>
<evidence type="ECO:0000313" key="5">
    <source>
        <dbReference type="EMBL" id="CAE7274886.1"/>
    </source>
</evidence>
<dbReference type="OrthoDB" id="1724632at2759"/>
<dbReference type="Pfam" id="PF00168">
    <property type="entry name" value="C2"/>
    <property type="match status" value="1"/>
</dbReference>
<dbReference type="InterPro" id="IPR033121">
    <property type="entry name" value="PEPTIDASE_A1"/>
</dbReference>
<organism evidence="5 6">
    <name type="scientific">Symbiodinium natans</name>
    <dbReference type="NCBI Taxonomy" id="878477"/>
    <lineage>
        <taxon>Eukaryota</taxon>
        <taxon>Sar</taxon>
        <taxon>Alveolata</taxon>
        <taxon>Dinophyceae</taxon>
        <taxon>Suessiales</taxon>
        <taxon>Symbiodiniaceae</taxon>
        <taxon>Symbiodinium</taxon>
    </lineage>
</organism>
<dbReference type="Pfam" id="PF00026">
    <property type="entry name" value="Asp"/>
    <property type="match status" value="1"/>
</dbReference>
<feature type="domain" description="C2" evidence="3">
    <location>
        <begin position="418"/>
        <end position="540"/>
    </location>
</feature>
<dbReference type="PANTHER" id="PTHR43235">
    <property type="entry name" value="GLUTAMINE AMIDOTRANSFERASE PB2B2.05-RELATED"/>
    <property type="match status" value="1"/>
</dbReference>
<feature type="region of interest" description="Disordered" evidence="1">
    <location>
        <begin position="27"/>
        <end position="46"/>
    </location>
</feature>
<dbReference type="Gene3D" id="2.40.70.10">
    <property type="entry name" value="Acid Proteases"/>
    <property type="match status" value="1"/>
</dbReference>
<keyword evidence="2" id="KW-0472">Membrane</keyword>
<sequence>MAARARYVEHVASDPCLYQKCRVPTRLREDDEVDTDKEDGHGPWSVPVVRVSCDEADSEATDDEPPRKRLPRVGSRQQHAAVRAQSQQSQLSWMLKSTWSHPPRVLCVTRRHLRKGKYVDFLGEYHLDLIQLNGGAAIMIPRTNLTLPCLAEYLPMDGLLVVEGNDISDEVLRKYRCSAPERLEASAAMKWASDTEFDISKDELEFALMQLALSFGCPILSLCRGSQMLNVLRGGTLIGDIEKDVPGAIVHLKDAADPSYDSYRHPIQVLPGTPLASWFHDSLVDGNELQVNSYHHQGVATLGRNLKPMAYAPDGVLEGFYDCRYSPQEGRFTVGLQFHPERMLGDYPGCKAVYDDFMMACKSFKVQTQVLISLLLQLPQVAAEVGNSDCQRAMFSGTWATPVCKTTASQAEQRSLQSPGAVRGSERPTAGSSVEVINAENLPREDLCIFEGTSDPFVEVVATSANGFCFRQQSKVQIRTLNPKWSEVFELPVARTPDALKEAFAPHPGQTQPGFMVLKGSALIVQLRPAYSRGRAVLNATKIVIMSHGRRLQPLLLLPLAAAVVHIPLTAKHGRRGALGAKFLGTQNVTNFVANGWQSEAAPSDVNVHLRNRETFYTASMQVGTPPVAVRMLVDSGSSNMWLKQRSEFSIMELDSVDFDLGLRPPPVHFTYGVGEISGAAASGQVCLGSLCVPHQDFLLAQVINHIGNLQDFDGFLGLAFPQMLDVGRRTFLQQLQEEGGFRNLGFALCLRGERGSSSLSLGEVEDLIQEFRHYALALEALLLLSLVAFGAYRFMHIFASKAPPVESSVQAWQSFGKWAVCHEEYAPRAGVGFFDTVDGTEARLAPEQMAPKLNHARSVEAASSRISTQTVELTGQQLHCSVVDMGNLPDVVVPPARWAICGEDARIGWHSQLFVMSGGSWNVVRQVWPQFFEVRSLTSYVRGYDFGYTSREDRYFTTISRGSTQSHADPSQVCRWQGGTSPEPSTTAAFVLVIDYDIAVTIEQDMLPQLFSLLSSLGGYMSLVILIFRCAFVQRYPESDIAQTFQERTLLGHHERGNPETLPSARCTQSNGGRRKGKMWSPGCAA</sequence>
<dbReference type="InterPro" id="IPR011697">
    <property type="entry name" value="Peptidase_C26"/>
</dbReference>
<dbReference type="InterPro" id="IPR034164">
    <property type="entry name" value="Pepsin-like_dom"/>
</dbReference>
<dbReference type="Proteomes" id="UP000604046">
    <property type="component" value="Unassembled WGS sequence"/>
</dbReference>
<dbReference type="InterPro" id="IPR029062">
    <property type="entry name" value="Class_I_gatase-like"/>
</dbReference>
<dbReference type="SUPFAM" id="SSF52317">
    <property type="entry name" value="Class I glutamine amidotransferase-like"/>
    <property type="match status" value="1"/>
</dbReference>
<proteinExistence type="predicted"/>
<evidence type="ECO:0000256" key="1">
    <source>
        <dbReference type="SAM" id="MobiDB-lite"/>
    </source>
</evidence>
<keyword evidence="2" id="KW-1133">Transmembrane helix</keyword>
<dbReference type="PROSITE" id="PS51767">
    <property type="entry name" value="PEPTIDASE_A1"/>
    <property type="match status" value="1"/>
</dbReference>
<dbReference type="InterPro" id="IPR044668">
    <property type="entry name" value="PuuD-like"/>
</dbReference>
<dbReference type="InterPro" id="IPR000008">
    <property type="entry name" value="C2_dom"/>
</dbReference>
<dbReference type="EMBL" id="CAJNDS010001724">
    <property type="protein sequence ID" value="CAE7274886.1"/>
    <property type="molecule type" value="Genomic_DNA"/>
</dbReference>